<feature type="domain" description="MobA-like NTP transferase" evidence="2">
    <location>
        <begin position="29"/>
        <end position="181"/>
    </location>
</feature>
<dbReference type="AlphaFoldDB" id="A0A553WKG2"/>
<keyword evidence="4" id="KW-1185">Reference proteome</keyword>
<evidence type="ECO:0000256" key="1">
    <source>
        <dbReference type="ARBA" id="ARBA00022842"/>
    </source>
</evidence>
<accession>A0A553WKG2</accession>
<dbReference type="OrthoDB" id="9779263at2"/>
<evidence type="ECO:0000313" key="3">
    <source>
        <dbReference type="EMBL" id="TSB05207.1"/>
    </source>
</evidence>
<dbReference type="CDD" id="cd04182">
    <property type="entry name" value="GT_2_like_f"/>
    <property type="match status" value="1"/>
</dbReference>
<name>A0A553WKG2_9SPHN</name>
<dbReference type="EMBL" id="VKKU01000001">
    <property type="protein sequence ID" value="TSB05207.1"/>
    <property type="molecule type" value="Genomic_DNA"/>
</dbReference>
<dbReference type="PANTHER" id="PTHR43777:SF1">
    <property type="entry name" value="MOLYBDENUM COFACTOR CYTIDYLYLTRANSFERASE"/>
    <property type="match status" value="1"/>
</dbReference>
<comment type="caution">
    <text evidence="3">The sequence shown here is derived from an EMBL/GenBank/DDBJ whole genome shotgun (WGS) entry which is preliminary data.</text>
</comment>
<dbReference type="Gene3D" id="3.90.550.10">
    <property type="entry name" value="Spore Coat Polysaccharide Biosynthesis Protein SpsA, Chain A"/>
    <property type="match status" value="1"/>
</dbReference>
<dbReference type="PANTHER" id="PTHR43777">
    <property type="entry name" value="MOLYBDENUM COFACTOR CYTIDYLYLTRANSFERASE"/>
    <property type="match status" value="1"/>
</dbReference>
<dbReference type="SUPFAM" id="SSF53448">
    <property type="entry name" value="Nucleotide-diphospho-sugar transferases"/>
    <property type="match status" value="1"/>
</dbReference>
<organism evidence="3 4">
    <name type="scientific">Sphingorhabdus contaminans</name>
    <dbReference type="NCBI Taxonomy" id="1343899"/>
    <lineage>
        <taxon>Bacteria</taxon>
        <taxon>Pseudomonadati</taxon>
        <taxon>Pseudomonadota</taxon>
        <taxon>Alphaproteobacteria</taxon>
        <taxon>Sphingomonadales</taxon>
        <taxon>Sphingomonadaceae</taxon>
        <taxon>Sphingorhabdus</taxon>
    </lineage>
</organism>
<dbReference type="Proteomes" id="UP000320160">
    <property type="component" value="Unassembled WGS sequence"/>
</dbReference>
<proteinExistence type="predicted"/>
<keyword evidence="3" id="KW-0808">Transferase</keyword>
<keyword evidence="1" id="KW-0460">Magnesium</keyword>
<dbReference type="InterPro" id="IPR025877">
    <property type="entry name" value="MobA-like_NTP_Trfase"/>
</dbReference>
<sequence>MRSVRPKLPCQLQGEWCGRSTMDCADIAVIVLAAGLGTRFGSDKLTVPLNNLPVGLHIARTVSTLEFGWRLAVCSVGSLLAQPYREYGFTVIDNANPQKGQAHSLHLAIKAAEQTEARAVLVTLADMPFVTEALLRRVSAGSALTASYNGQHAMPPVLFPRGYWAELLNMKGDAGGRSLLHGAEKMDASATELRDIDVPDDLVRPESA</sequence>
<evidence type="ECO:0000259" key="2">
    <source>
        <dbReference type="Pfam" id="PF12804"/>
    </source>
</evidence>
<dbReference type="Pfam" id="PF12804">
    <property type="entry name" value="NTP_transf_3"/>
    <property type="match status" value="1"/>
</dbReference>
<gene>
    <name evidence="3" type="ORF">FOM92_07520</name>
</gene>
<evidence type="ECO:0000313" key="4">
    <source>
        <dbReference type="Proteomes" id="UP000320160"/>
    </source>
</evidence>
<dbReference type="GO" id="GO:0016779">
    <property type="term" value="F:nucleotidyltransferase activity"/>
    <property type="evidence" value="ECO:0007669"/>
    <property type="project" value="UniProtKB-ARBA"/>
</dbReference>
<dbReference type="InterPro" id="IPR029044">
    <property type="entry name" value="Nucleotide-diphossugar_trans"/>
</dbReference>
<protein>
    <submittedName>
        <fullName evidence="3">Nucleotidyltransferase family protein</fullName>
    </submittedName>
</protein>
<reference evidence="3 4" key="1">
    <citation type="submission" date="2019-07" db="EMBL/GenBank/DDBJ databases">
        <authorList>
            <person name="Park M."/>
        </authorList>
    </citation>
    <scope>NUCLEOTIDE SEQUENCE [LARGE SCALE GENOMIC DNA]</scope>
    <source>
        <strain evidence="3 4">KCTC32445</strain>
    </source>
</reference>